<evidence type="ECO:0000313" key="3">
    <source>
        <dbReference type="Proteomes" id="UP000095662"/>
    </source>
</evidence>
<keyword evidence="1" id="KW-1133">Transmembrane helix</keyword>
<dbReference type="STRING" id="39492.ERS852540_02546"/>
<accession>A0A174ZYV2</accession>
<gene>
    <name evidence="2" type="ORF">ERS852540_02546</name>
</gene>
<sequence length="199" mass="22024">MKKQDIIISDDALTKEQKEKLEQEFFERQQKELHKGKLFMTASVIALYANAVITAALYPLYLRNLLRSIFFITNPKKPDDFALPESAIMFITVLIIFIILCINIGMAIATNVCAAKKKGARPAAAVSFILAEVINLLIAVMQLSSALTYSDTAAEIAMFVNILFCCVCAAGIYITIFKSNISDYTYAAVSKTSEKAENE</sequence>
<reference evidence="2 3" key="1">
    <citation type="submission" date="2015-09" db="EMBL/GenBank/DDBJ databases">
        <authorList>
            <consortium name="Pathogen Informatics"/>
        </authorList>
    </citation>
    <scope>NUCLEOTIDE SEQUENCE [LARGE SCALE GENOMIC DNA]</scope>
    <source>
        <strain evidence="2 3">2789STDY5834928</strain>
    </source>
</reference>
<keyword evidence="1" id="KW-0472">Membrane</keyword>
<proteinExistence type="predicted"/>
<feature type="transmembrane region" description="Helical" evidence="1">
    <location>
        <begin position="38"/>
        <end position="61"/>
    </location>
</feature>
<evidence type="ECO:0000313" key="2">
    <source>
        <dbReference type="EMBL" id="CUQ92535.1"/>
    </source>
</evidence>
<dbReference type="EMBL" id="CZBY01000033">
    <property type="protein sequence ID" value="CUQ92535.1"/>
    <property type="molecule type" value="Genomic_DNA"/>
</dbReference>
<feature type="transmembrane region" description="Helical" evidence="1">
    <location>
        <begin position="156"/>
        <end position="176"/>
    </location>
</feature>
<dbReference type="AlphaFoldDB" id="A0A174ZYV2"/>
<feature type="transmembrane region" description="Helical" evidence="1">
    <location>
        <begin position="124"/>
        <end position="144"/>
    </location>
</feature>
<name>A0A174ZYV2_9FIRM</name>
<protein>
    <submittedName>
        <fullName evidence="2">Uncharacterized protein</fullName>
    </submittedName>
</protein>
<dbReference type="Proteomes" id="UP000095662">
    <property type="component" value="Unassembled WGS sequence"/>
</dbReference>
<feature type="transmembrane region" description="Helical" evidence="1">
    <location>
        <begin position="87"/>
        <end position="112"/>
    </location>
</feature>
<keyword evidence="1" id="KW-0812">Transmembrane</keyword>
<organism evidence="2 3">
    <name type="scientific">[Eubacterium] siraeum</name>
    <dbReference type="NCBI Taxonomy" id="39492"/>
    <lineage>
        <taxon>Bacteria</taxon>
        <taxon>Bacillati</taxon>
        <taxon>Bacillota</taxon>
        <taxon>Clostridia</taxon>
        <taxon>Eubacteriales</taxon>
        <taxon>Oscillospiraceae</taxon>
        <taxon>Oscillospiraceae incertae sedis</taxon>
    </lineage>
</organism>
<evidence type="ECO:0000256" key="1">
    <source>
        <dbReference type="SAM" id="Phobius"/>
    </source>
</evidence>